<dbReference type="EMBL" id="JACJVR010000090">
    <property type="protein sequence ID" value="MBB6694365.1"/>
    <property type="molecule type" value="Genomic_DNA"/>
</dbReference>
<dbReference type="SUPFAM" id="SSF55846">
    <property type="entry name" value="N-acetylmuramoyl-L-alanine amidase-like"/>
    <property type="match status" value="1"/>
</dbReference>
<gene>
    <name evidence="1" type="ORF">H7B90_23495</name>
</gene>
<reference evidence="1 2" key="1">
    <citation type="submission" date="2020-08" db="EMBL/GenBank/DDBJ databases">
        <title>Cohnella phylogeny.</title>
        <authorList>
            <person name="Dunlap C."/>
        </authorList>
    </citation>
    <scope>NUCLEOTIDE SEQUENCE [LARGE SCALE GENOMIC DNA]</scope>
    <source>
        <strain evidence="1 2">DSM 25239</strain>
    </source>
</reference>
<dbReference type="Gene3D" id="3.40.80.10">
    <property type="entry name" value="Peptidoglycan recognition protein-like"/>
    <property type="match status" value="1"/>
</dbReference>
<dbReference type="InterPro" id="IPR036505">
    <property type="entry name" value="Amidase/PGRP_sf"/>
</dbReference>
<protein>
    <submittedName>
        <fullName evidence="1">N-acetylmuramoyl-L-alanine amidase</fullName>
    </submittedName>
</protein>
<dbReference type="AlphaFoldDB" id="A0A841U1G0"/>
<organism evidence="1 2">
    <name type="scientific">Cohnella xylanilytica</name>
    <dbReference type="NCBI Taxonomy" id="557555"/>
    <lineage>
        <taxon>Bacteria</taxon>
        <taxon>Bacillati</taxon>
        <taxon>Bacillota</taxon>
        <taxon>Bacilli</taxon>
        <taxon>Bacillales</taxon>
        <taxon>Paenibacillaceae</taxon>
        <taxon>Cohnella</taxon>
    </lineage>
</organism>
<keyword evidence="2" id="KW-1185">Reference proteome</keyword>
<dbReference type="GO" id="GO:0009253">
    <property type="term" value="P:peptidoglycan catabolic process"/>
    <property type="evidence" value="ECO:0007669"/>
    <property type="project" value="InterPro"/>
</dbReference>
<evidence type="ECO:0000313" key="2">
    <source>
        <dbReference type="Proteomes" id="UP000553776"/>
    </source>
</evidence>
<sequence length="253" mass="28467">MTLPTTLTYPSNLLSNLSSVQIVDLRPVLPTNPKYTWESLNGFRNLNDLTTIVFHHDALSKASTRGYDNRTLATRIAQSHINTKKNRSEGDAGFPYHAWIRNGVIHITNNLEALTYGVASNNGYTVHICVSGDYANHDTLTDQDRNALYAAYFLYKQWLPKFRQLMGHKELSPTACPGYDMAKVRKDIASIELEMSLNNTPNTALARIFGFHTRYQDLYNKAVNAKDPNQAAAQAKLLDIIQVAIDKGYYVPQ</sequence>
<accession>A0A841U1G0</accession>
<proteinExistence type="predicted"/>
<dbReference type="GO" id="GO:0008745">
    <property type="term" value="F:N-acetylmuramoyl-L-alanine amidase activity"/>
    <property type="evidence" value="ECO:0007669"/>
    <property type="project" value="InterPro"/>
</dbReference>
<dbReference type="Proteomes" id="UP000553776">
    <property type="component" value="Unassembled WGS sequence"/>
</dbReference>
<comment type="caution">
    <text evidence="1">The sequence shown here is derived from an EMBL/GenBank/DDBJ whole genome shotgun (WGS) entry which is preliminary data.</text>
</comment>
<evidence type="ECO:0000313" key="1">
    <source>
        <dbReference type="EMBL" id="MBB6694365.1"/>
    </source>
</evidence>
<dbReference type="RefSeq" id="WP_185138335.1">
    <property type="nucleotide sequence ID" value="NZ_JACJVR010000090.1"/>
</dbReference>
<name>A0A841U1G0_9BACL</name>